<dbReference type="SUPFAM" id="SSF48403">
    <property type="entry name" value="Ankyrin repeat"/>
    <property type="match status" value="1"/>
</dbReference>
<dbReference type="EMBL" id="JAGGNH010000009">
    <property type="protein sequence ID" value="KAJ0963826.1"/>
    <property type="molecule type" value="Genomic_DNA"/>
</dbReference>
<accession>A0A9D5H587</accession>
<comment type="similarity">
    <text evidence="1">Belongs to the ACBP family.</text>
</comment>
<organism evidence="9 10">
    <name type="scientific">Dioscorea zingiberensis</name>
    <dbReference type="NCBI Taxonomy" id="325984"/>
    <lineage>
        <taxon>Eukaryota</taxon>
        <taxon>Viridiplantae</taxon>
        <taxon>Streptophyta</taxon>
        <taxon>Embryophyta</taxon>
        <taxon>Tracheophyta</taxon>
        <taxon>Spermatophyta</taxon>
        <taxon>Magnoliopsida</taxon>
        <taxon>Liliopsida</taxon>
        <taxon>Dioscoreales</taxon>
        <taxon>Dioscoreaceae</taxon>
        <taxon>Dioscorea</taxon>
    </lineage>
</organism>
<dbReference type="SMART" id="SM00248">
    <property type="entry name" value="ANK"/>
    <property type="match status" value="2"/>
</dbReference>
<dbReference type="InterPro" id="IPR014352">
    <property type="entry name" value="FERM/acyl-CoA-bd_prot_sf"/>
</dbReference>
<evidence type="ECO:0000256" key="7">
    <source>
        <dbReference type="SAM" id="Phobius"/>
    </source>
</evidence>
<dbReference type="PROSITE" id="PS51228">
    <property type="entry name" value="ACB_2"/>
    <property type="match status" value="1"/>
</dbReference>
<dbReference type="Pfam" id="PF00887">
    <property type="entry name" value="ACBP"/>
    <property type="match status" value="1"/>
</dbReference>
<dbReference type="GO" id="GO:0000062">
    <property type="term" value="F:fatty-acyl-CoA binding"/>
    <property type="evidence" value="ECO:0007669"/>
    <property type="project" value="InterPro"/>
</dbReference>
<reference evidence="9" key="1">
    <citation type="submission" date="2021-03" db="EMBL/GenBank/DDBJ databases">
        <authorList>
            <person name="Li Z."/>
            <person name="Yang C."/>
        </authorList>
    </citation>
    <scope>NUCLEOTIDE SEQUENCE</scope>
    <source>
        <strain evidence="9">Dzin_1.0</strain>
        <tissue evidence="9">Leaf</tissue>
    </source>
</reference>
<keyword evidence="7" id="KW-1133">Transmembrane helix</keyword>
<feature type="repeat" description="ANK" evidence="5">
    <location>
        <begin position="285"/>
        <end position="317"/>
    </location>
</feature>
<feature type="domain" description="ACB" evidence="8">
    <location>
        <begin position="88"/>
        <end position="178"/>
    </location>
</feature>
<evidence type="ECO:0000256" key="6">
    <source>
        <dbReference type="SAM" id="MobiDB-lite"/>
    </source>
</evidence>
<dbReference type="InterPro" id="IPR002110">
    <property type="entry name" value="Ankyrin_rpt"/>
</dbReference>
<evidence type="ECO:0000256" key="3">
    <source>
        <dbReference type="ARBA" id="ARBA00023043"/>
    </source>
</evidence>
<dbReference type="AlphaFoldDB" id="A0A9D5H587"/>
<sequence>MGDWQELGQAVFIGLTFAFLVAKLISIVVSFRGDQLRITREDDLQGEADASRNGDSGVLEEDAGVSEEEKLLGEESDDDWEGIESTELDEEFSAATTFVAATAADRMAPKVSNDVQLQLYGLYKIATEGPCNAPQPSAMKVTARAKWNAWQKLGVMSPEEAMQKYIMIVTELYPNWADNSNTRNKDEDTAASVSSSSDKARMGPVFSSFVYEEELDNDLTLEAIHVSAREGKTQELLSYIENGVSVNLRDSEGRTPLHWAVDRGHFDSVETLIGKNADINAKDEEGQTPLHYAVVCGREAIAEFLVKHNADINIRDKDDNSPRSLCSSPWPFMHSTKVLQ</sequence>
<dbReference type="PRINTS" id="PR01415">
    <property type="entry name" value="ANKYRIN"/>
</dbReference>
<feature type="transmembrane region" description="Helical" evidence="7">
    <location>
        <begin position="12"/>
        <end position="31"/>
    </location>
</feature>
<evidence type="ECO:0000313" key="9">
    <source>
        <dbReference type="EMBL" id="KAJ0963826.1"/>
    </source>
</evidence>
<keyword evidence="7" id="KW-0812">Transmembrane</keyword>
<gene>
    <name evidence="9" type="ORF">J5N97_028948</name>
</gene>
<feature type="repeat" description="ANK" evidence="5">
    <location>
        <begin position="252"/>
        <end position="284"/>
    </location>
</feature>
<evidence type="ECO:0000313" key="10">
    <source>
        <dbReference type="Proteomes" id="UP001085076"/>
    </source>
</evidence>
<dbReference type="PROSITE" id="PS50088">
    <property type="entry name" value="ANK_REPEAT"/>
    <property type="match status" value="2"/>
</dbReference>
<dbReference type="Gene3D" id="1.25.40.20">
    <property type="entry name" value="Ankyrin repeat-containing domain"/>
    <property type="match status" value="2"/>
</dbReference>
<dbReference type="Pfam" id="PF12796">
    <property type="entry name" value="Ank_2"/>
    <property type="match status" value="1"/>
</dbReference>
<evidence type="ECO:0000259" key="8">
    <source>
        <dbReference type="PROSITE" id="PS51228"/>
    </source>
</evidence>
<dbReference type="PRINTS" id="PR00689">
    <property type="entry name" value="ACOABINDINGP"/>
</dbReference>
<dbReference type="PANTHER" id="PTHR24119">
    <property type="entry name" value="ACYL-COA-BINDING DOMAIN-CONTAINING PROTEIN 6"/>
    <property type="match status" value="1"/>
</dbReference>
<evidence type="ECO:0000256" key="5">
    <source>
        <dbReference type="PROSITE-ProRule" id="PRU00023"/>
    </source>
</evidence>
<keyword evidence="3 5" id="KW-0040">ANK repeat</keyword>
<reference evidence="9" key="2">
    <citation type="journal article" date="2022" name="Hortic Res">
        <title>The genome of Dioscorea zingiberensis sheds light on the biosynthesis, origin and evolution of the medicinally important diosgenin saponins.</title>
        <authorList>
            <person name="Li Y."/>
            <person name="Tan C."/>
            <person name="Li Z."/>
            <person name="Guo J."/>
            <person name="Li S."/>
            <person name="Chen X."/>
            <person name="Wang C."/>
            <person name="Dai X."/>
            <person name="Yang H."/>
            <person name="Song W."/>
            <person name="Hou L."/>
            <person name="Xu J."/>
            <person name="Tong Z."/>
            <person name="Xu A."/>
            <person name="Yuan X."/>
            <person name="Wang W."/>
            <person name="Yang Q."/>
            <person name="Chen L."/>
            <person name="Sun Z."/>
            <person name="Wang K."/>
            <person name="Pan B."/>
            <person name="Chen J."/>
            <person name="Bao Y."/>
            <person name="Liu F."/>
            <person name="Qi X."/>
            <person name="Gang D.R."/>
            <person name="Wen J."/>
            <person name="Li J."/>
        </authorList>
    </citation>
    <scope>NUCLEOTIDE SEQUENCE</scope>
    <source>
        <strain evidence="9">Dzin_1.0</strain>
    </source>
</reference>
<keyword evidence="2" id="KW-0677">Repeat</keyword>
<keyword evidence="4" id="KW-0446">Lipid-binding</keyword>
<dbReference type="InterPro" id="IPR000582">
    <property type="entry name" value="Acyl-CoA-binding_protein"/>
</dbReference>
<evidence type="ECO:0000256" key="2">
    <source>
        <dbReference type="ARBA" id="ARBA00022737"/>
    </source>
</evidence>
<dbReference type="InterPro" id="IPR036770">
    <property type="entry name" value="Ankyrin_rpt-contain_sf"/>
</dbReference>
<evidence type="ECO:0000256" key="1">
    <source>
        <dbReference type="ARBA" id="ARBA00005567"/>
    </source>
</evidence>
<keyword evidence="7" id="KW-0472">Membrane</keyword>
<protein>
    <recommendedName>
        <fullName evidence="8">ACB domain-containing protein</fullName>
    </recommendedName>
</protein>
<proteinExistence type="inferred from homology"/>
<dbReference type="PROSITE" id="PS50297">
    <property type="entry name" value="ANK_REP_REGION"/>
    <property type="match status" value="2"/>
</dbReference>
<dbReference type="PANTHER" id="PTHR24119:SF0">
    <property type="entry name" value="ACYL-COA-BINDING DOMAIN-CONTAINING PROTEIN 6"/>
    <property type="match status" value="1"/>
</dbReference>
<keyword evidence="10" id="KW-1185">Reference proteome</keyword>
<name>A0A9D5H587_9LILI</name>
<dbReference type="Proteomes" id="UP001085076">
    <property type="component" value="Miscellaneous, Linkage group lg09"/>
</dbReference>
<evidence type="ECO:0000256" key="4">
    <source>
        <dbReference type="ARBA" id="ARBA00023121"/>
    </source>
</evidence>
<dbReference type="Gene3D" id="1.20.80.10">
    <property type="match status" value="1"/>
</dbReference>
<dbReference type="InterPro" id="IPR035984">
    <property type="entry name" value="Acyl-CoA-binding_sf"/>
</dbReference>
<dbReference type="SUPFAM" id="SSF47027">
    <property type="entry name" value="Acyl-CoA binding protein"/>
    <property type="match status" value="1"/>
</dbReference>
<feature type="region of interest" description="Disordered" evidence="6">
    <location>
        <begin position="44"/>
        <end position="80"/>
    </location>
</feature>
<dbReference type="OrthoDB" id="71307at2759"/>
<comment type="caution">
    <text evidence="9">The sequence shown here is derived from an EMBL/GenBank/DDBJ whole genome shotgun (WGS) entry which is preliminary data.</text>
</comment>
<feature type="region of interest" description="Disordered" evidence="6">
    <location>
        <begin position="179"/>
        <end position="199"/>
    </location>
</feature>